<keyword evidence="3" id="KW-1185">Reference proteome</keyword>
<sequence>MWGPGAGRGRGECGNFLPNFCLIAKLRCTQEGRGKREEEPTPNPSQEGKREEEPTPNPSQEGKREEGKKYVYLMRIKSAMLRSADTSSLFSVGSCFQILTEYLGLLIPCEILFLKIKKKPCLILIN</sequence>
<dbReference type="HOGENOM" id="CLU_1979013_0_0_3"/>
<dbReference type="AlphaFoldDB" id="F4XQ41"/>
<reference evidence="3" key="1">
    <citation type="journal article" date="2011" name="Proc. Natl. Acad. Sci. U.S.A.">
        <title>Genomic insights into the physiology and ecology of the marine filamentous cyanobacterium Lyngbya majuscula.</title>
        <authorList>
            <person name="Jones A.C."/>
            <person name="Monroe E.A."/>
            <person name="Podell S."/>
            <person name="Hess W.R."/>
            <person name="Klages S."/>
            <person name="Esquenazi E."/>
            <person name="Niessen S."/>
            <person name="Hoover H."/>
            <person name="Rothmann M."/>
            <person name="Lasken R.S."/>
            <person name="Yates J.R.III."/>
            <person name="Reinhardt R."/>
            <person name="Kube M."/>
            <person name="Burkart M.D."/>
            <person name="Allen E.E."/>
            <person name="Dorrestein P.C."/>
            <person name="Gerwick W.H."/>
            <person name="Gerwick L."/>
        </authorList>
    </citation>
    <scope>NUCLEOTIDE SEQUENCE [LARGE SCALE GENOMIC DNA]</scope>
    <source>
        <strain evidence="3">3L</strain>
    </source>
</reference>
<dbReference type="EMBL" id="GL890852">
    <property type="protein sequence ID" value="EGJ33270.1"/>
    <property type="molecule type" value="Genomic_DNA"/>
</dbReference>
<proteinExistence type="predicted"/>
<name>F4XQ41_9CYAN</name>
<organism evidence="2 3">
    <name type="scientific">Moorena producens 3L</name>
    <dbReference type="NCBI Taxonomy" id="489825"/>
    <lineage>
        <taxon>Bacteria</taxon>
        <taxon>Bacillati</taxon>
        <taxon>Cyanobacteriota</taxon>
        <taxon>Cyanophyceae</taxon>
        <taxon>Coleofasciculales</taxon>
        <taxon>Coleofasciculaceae</taxon>
        <taxon>Moorena</taxon>
    </lineage>
</organism>
<feature type="region of interest" description="Disordered" evidence="1">
    <location>
        <begin position="31"/>
        <end position="66"/>
    </location>
</feature>
<evidence type="ECO:0000313" key="2">
    <source>
        <dbReference type="EMBL" id="EGJ33270.1"/>
    </source>
</evidence>
<dbReference type="Proteomes" id="UP000003959">
    <property type="component" value="Unassembled WGS sequence"/>
</dbReference>
<evidence type="ECO:0000256" key="1">
    <source>
        <dbReference type="SAM" id="MobiDB-lite"/>
    </source>
</evidence>
<gene>
    <name evidence="2" type="ORF">LYNGBM3L_37760</name>
</gene>
<accession>F4XQ41</accession>
<protein>
    <submittedName>
        <fullName evidence="2">Uncharacterized protein</fullName>
    </submittedName>
</protein>
<evidence type="ECO:0000313" key="3">
    <source>
        <dbReference type="Proteomes" id="UP000003959"/>
    </source>
</evidence>